<comment type="caution">
    <text evidence="2">The sequence shown here is derived from an EMBL/GenBank/DDBJ whole genome shotgun (WGS) entry which is preliminary data.</text>
</comment>
<sequence length="105" mass="11526">MAPKGKEYYDGGEFFTQTLIYRRMARHLNIEPKDFDPSAYGLPPLLPDVREPLPSGVKWPDLEDSELMKEVEGDIVEAGVEVSSKPAVEDASGGNAAEVPEETCT</sequence>
<evidence type="ECO:0000313" key="3">
    <source>
        <dbReference type="Proteomes" id="UP001152484"/>
    </source>
</evidence>
<dbReference type="EMBL" id="CAMAPE010000050">
    <property type="protein sequence ID" value="CAH9106464.1"/>
    <property type="molecule type" value="Genomic_DNA"/>
</dbReference>
<reference evidence="2" key="1">
    <citation type="submission" date="2022-07" db="EMBL/GenBank/DDBJ databases">
        <authorList>
            <person name="Macas J."/>
            <person name="Novak P."/>
            <person name="Neumann P."/>
        </authorList>
    </citation>
    <scope>NUCLEOTIDE SEQUENCE</scope>
</reference>
<dbReference type="Proteomes" id="UP001152484">
    <property type="component" value="Unassembled WGS sequence"/>
</dbReference>
<proteinExistence type="predicted"/>
<gene>
    <name evidence="2" type="ORF">CEURO_LOCUS17297</name>
</gene>
<dbReference type="AlphaFoldDB" id="A0A9P1EHL0"/>
<evidence type="ECO:0000313" key="2">
    <source>
        <dbReference type="EMBL" id="CAH9106464.1"/>
    </source>
</evidence>
<feature type="region of interest" description="Disordered" evidence="1">
    <location>
        <begin position="83"/>
        <end position="105"/>
    </location>
</feature>
<organism evidence="2 3">
    <name type="scientific">Cuscuta europaea</name>
    <name type="common">European dodder</name>
    <dbReference type="NCBI Taxonomy" id="41803"/>
    <lineage>
        <taxon>Eukaryota</taxon>
        <taxon>Viridiplantae</taxon>
        <taxon>Streptophyta</taxon>
        <taxon>Embryophyta</taxon>
        <taxon>Tracheophyta</taxon>
        <taxon>Spermatophyta</taxon>
        <taxon>Magnoliopsida</taxon>
        <taxon>eudicotyledons</taxon>
        <taxon>Gunneridae</taxon>
        <taxon>Pentapetalae</taxon>
        <taxon>asterids</taxon>
        <taxon>lamiids</taxon>
        <taxon>Solanales</taxon>
        <taxon>Convolvulaceae</taxon>
        <taxon>Cuscuteae</taxon>
        <taxon>Cuscuta</taxon>
        <taxon>Cuscuta subgen. Cuscuta</taxon>
    </lineage>
</organism>
<evidence type="ECO:0000256" key="1">
    <source>
        <dbReference type="SAM" id="MobiDB-lite"/>
    </source>
</evidence>
<protein>
    <submittedName>
        <fullName evidence="2">Uncharacterized protein</fullName>
    </submittedName>
</protein>
<keyword evidence="3" id="KW-1185">Reference proteome</keyword>
<accession>A0A9P1EHL0</accession>
<name>A0A9P1EHL0_CUSEU</name>